<dbReference type="PANTHER" id="PTHR24403:SF67">
    <property type="entry name" value="FI01116P-RELATED"/>
    <property type="match status" value="1"/>
</dbReference>
<dbReference type="InterPro" id="IPR050688">
    <property type="entry name" value="Zinc_finger/UBP_domain"/>
</dbReference>
<dbReference type="InterPro" id="IPR013087">
    <property type="entry name" value="Znf_C2H2_type"/>
</dbReference>
<evidence type="ECO:0000313" key="9">
    <source>
        <dbReference type="Proteomes" id="UP000759131"/>
    </source>
</evidence>
<feature type="compositionally biased region" description="Low complexity" evidence="6">
    <location>
        <begin position="800"/>
        <end position="815"/>
    </location>
</feature>
<feature type="compositionally biased region" description="Polar residues" evidence="6">
    <location>
        <begin position="717"/>
        <end position="736"/>
    </location>
</feature>
<dbReference type="EMBL" id="CAJPIZ010003402">
    <property type="protein sequence ID" value="CAG2106318.1"/>
    <property type="molecule type" value="Genomic_DNA"/>
</dbReference>
<feature type="region of interest" description="Disordered" evidence="6">
    <location>
        <begin position="1190"/>
        <end position="1211"/>
    </location>
</feature>
<dbReference type="PROSITE" id="PS50157">
    <property type="entry name" value="ZINC_FINGER_C2H2_2"/>
    <property type="match status" value="6"/>
</dbReference>
<feature type="compositionally biased region" description="Acidic residues" evidence="6">
    <location>
        <begin position="948"/>
        <end position="973"/>
    </location>
</feature>
<name>A0A7R9KPU8_9ACAR</name>
<protein>
    <recommendedName>
        <fullName evidence="7">C2H2-type domain-containing protein</fullName>
    </recommendedName>
</protein>
<organism evidence="8">
    <name type="scientific">Medioppia subpectinata</name>
    <dbReference type="NCBI Taxonomy" id="1979941"/>
    <lineage>
        <taxon>Eukaryota</taxon>
        <taxon>Metazoa</taxon>
        <taxon>Ecdysozoa</taxon>
        <taxon>Arthropoda</taxon>
        <taxon>Chelicerata</taxon>
        <taxon>Arachnida</taxon>
        <taxon>Acari</taxon>
        <taxon>Acariformes</taxon>
        <taxon>Sarcoptiformes</taxon>
        <taxon>Oribatida</taxon>
        <taxon>Brachypylina</taxon>
        <taxon>Oppioidea</taxon>
        <taxon>Oppiidae</taxon>
        <taxon>Medioppia</taxon>
    </lineage>
</organism>
<feature type="domain" description="C2H2-type" evidence="7">
    <location>
        <begin position="223"/>
        <end position="251"/>
    </location>
</feature>
<feature type="compositionally biased region" description="Polar residues" evidence="6">
    <location>
        <begin position="1298"/>
        <end position="1308"/>
    </location>
</feature>
<evidence type="ECO:0000259" key="7">
    <source>
        <dbReference type="PROSITE" id="PS50157"/>
    </source>
</evidence>
<evidence type="ECO:0000256" key="6">
    <source>
        <dbReference type="SAM" id="MobiDB-lite"/>
    </source>
</evidence>
<feature type="region of interest" description="Disordered" evidence="6">
    <location>
        <begin position="752"/>
        <end position="865"/>
    </location>
</feature>
<feature type="region of interest" description="Disordered" evidence="6">
    <location>
        <begin position="1042"/>
        <end position="1071"/>
    </location>
</feature>
<dbReference type="PANTHER" id="PTHR24403">
    <property type="entry name" value="ZINC FINGER PROTEIN"/>
    <property type="match status" value="1"/>
</dbReference>
<feature type="region of interest" description="Disordered" evidence="6">
    <location>
        <begin position="640"/>
        <end position="663"/>
    </location>
</feature>
<dbReference type="GO" id="GO:0008270">
    <property type="term" value="F:zinc ion binding"/>
    <property type="evidence" value="ECO:0007669"/>
    <property type="project" value="UniProtKB-KW"/>
</dbReference>
<reference evidence="8" key="1">
    <citation type="submission" date="2020-11" db="EMBL/GenBank/DDBJ databases">
        <authorList>
            <person name="Tran Van P."/>
        </authorList>
    </citation>
    <scope>NUCLEOTIDE SEQUENCE</scope>
</reference>
<feature type="domain" description="C2H2-type" evidence="7">
    <location>
        <begin position="424"/>
        <end position="452"/>
    </location>
</feature>
<feature type="compositionally biased region" description="Basic and acidic residues" evidence="6">
    <location>
        <begin position="1271"/>
        <end position="1297"/>
    </location>
</feature>
<feature type="region of interest" description="Disordered" evidence="6">
    <location>
        <begin position="1084"/>
        <end position="1122"/>
    </location>
</feature>
<feature type="domain" description="C2H2-type" evidence="7">
    <location>
        <begin position="868"/>
        <end position="887"/>
    </location>
</feature>
<feature type="compositionally biased region" description="Low complexity" evidence="6">
    <location>
        <begin position="752"/>
        <end position="763"/>
    </location>
</feature>
<feature type="compositionally biased region" description="Basic and acidic residues" evidence="6">
    <location>
        <begin position="819"/>
        <end position="835"/>
    </location>
</feature>
<feature type="compositionally biased region" description="Low complexity" evidence="6">
    <location>
        <begin position="1087"/>
        <end position="1096"/>
    </location>
</feature>
<dbReference type="Proteomes" id="UP000759131">
    <property type="component" value="Unassembled WGS sequence"/>
</dbReference>
<feature type="compositionally biased region" description="Basic and acidic residues" evidence="6">
    <location>
        <begin position="640"/>
        <end position="657"/>
    </location>
</feature>
<evidence type="ECO:0000256" key="1">
    <source>
        <dbReference type="ARBA" id="ARBA00022723"/>
    </source>
</evidence>
<dbReference type="SMART" id="SM00355">
    <property type="entry name" value="ZnF_C2H2"/>
    <property type="match status" value="12"/>
</dbReference>
<feature type="compositionally biased region" description="Basic residues" evidence="6">
    <location>
        <begin position="238"/>
        <end position="249"/>
    </location>
</feature>
<keyword evidence="1" id="KW-0479">Metal-binding</keyword>
<feature type="domain" description="C2H2-type" evidence="7">
    <location>
        <begin position="1317"/>
        <end position="1339"/>
    </location>
</feature>
<dbReference type="PROSITE" id="PS00028">
    <property type="entry name" value="ZINC_FINGER_C2H2_1"/>
    <property type="match status" value="7"/>
</dbReference>
<dbReference type="Pfam" id="PF00096">
    <property type="entry name" value="zf-C2H2"/>
    <property type="match status" value="4"/>
</dbReference>
<dbReference type="Gene3D" id="3.30.160.60">
    <property type="entry name" value="Classic Zinc Finger"/>
    <property type="match status" value="1"/>
</dbReference>
<feature type="region of interest" description="Disordered" evidence="6">
    <location>
        <begin position="1250"/>
        <end position="1308"/>
    </location>
</feature>
<feature type="region of interest" description="Disordered" evidence="6">
    <location>
        <begin position="945"/>
        <end position="1009"/>
    </location>
</feature>
<keyword evidence="2" id="KW-0677">Repeat</keyword>
<feature type="region of interest" description="Disordered" evidence="6">
    <location>
        <begin position="352"/>
        <end position="385"/>
    </location>
</feature>
<gene>
    <name evidence="8" type="ORF">OSB1V03_LOCUS6321</name>
</gene>
<keyword evidence="9" id="KW-1185">Reference proteome</keyword>
<feature type="region of interest" description="Disordered" evidence="6">
    <location>
        <begin position="709"/>
        <end position="736"/>
    </location>
</feature>
<feature type="compositionally biased region" description="Gly residues" evidence="6">
    <location>
        <begin position="371"/>
        <end position="381"/>
    </location>
</feature>
<evidence type="ECO:0000256" key="4">
    <source>
        <dbReference type="ARBA" id="ARBA00022833"/>
    </source>
</evidence>
<accession>A0A7R9KPU8</accession>
<evidence type="ECO:0000313" key="8">
    <source>
        <dbReference type="EMBL" id="CAD7625888.1"/>
    </source>
</evidence>
<feature type="region of interest" description="Disordered" evidence="6">
    <location>
        <begin position="236"/>
        <end position="294"/>
    </location>
</feature>
<dbReference type="GO" id="GO:0005634">
    <property type="term" value="C:nucleus"/>
    <property type="evidence" value="ECO:0007669"/>
    <property type="project" value="TreeGrafter"/>
</dbReference>
<feature type="compositionally biased region" description="Polar residues" evidence="6">
    <location>
        <begin position="978"/>
        <end position="1008"/>
    </location>
</feature>
<feature type="domain" description="C2H2-type" evidence="7">
    <location>
        <begin position="194"/>
        <end position="222"/>
    </location>
</feature>
<dbReference type="GO" id="GO:0010468">
    <property type="term" value="P:regulation of gene expression"/>
    <property type="evidence" value="ECO:0007669"/>
    <property type="project" value="TreeGrafter"/>
</dbReference>
<feature type="compositionally biased region" description="Polar residues" evidence="6">
    <location>
        <begin position="852"/>
        <end position="863"/>
    </location>
</feature>
<dbReference type="OrthoDB" id="6361061at2759"/>
<dbReference type="InterPro" id="IPR036236">
    <property type="entry name" value="Znf_C2H2_sf"/>
</dbReference>
<feature type="compositionally biased region" description="Low complexity" evidence="6">
    <location>
        <begin position="839"/>
        <end position="851"/>
    </location>
</feature>
<keyword evidence="3 5" id="KW-0863">Zinc-finger</keyword>
<dbReference type="SUPFAM" id="SSF57667">
    <property type="entry name" value="beta-beta-alpha zinc fingers"/>
    <property type="match status" value="3"/>
</dbReference>
<evidence type="ECO:0000256" key="3">
    <source>
        <dbReference type="ARBA" id="ARBA00022771"/>
    </source>
</evidence>
<keyword evidence="4" id="KW-0862">Zinc</keyword>
<evidence type="ECO:0000256" key="5">
    <source>
        <dbReference type="PROSITE-ProRule" id="PRU00042"/>
    </source>
</evidence>
<proteinExistence type="predicted"/>
<sequence>MLFATAAVIHISPTRLHPLNHPLAPAMADDHNASASTPEPCVSDGDCGGAGGGGVGGVVDGPPPKAGEYQFQMSTDHVFKGKHGKKLYKCDLCLAVYRHSFSLKRHFIRSHVNYGYLCDTDVTNCGINLAASASLQTWRQQRAGEPPVVDPNDMPELYCCHSCVLFFDDLPAIKAHVDDCHRNNSSGTIEPIRIPCSHCNMSFIQRHNLVRHVEVVHQGKRLYACKHCSKRFQTIADRKKHEKSSHHQSRQQQDSHHFQHHNQQLPQEPYSAHSSPQASRPTAHPGLQKSAANSHRSAAVHKCLKCAQWLPSYPELRKHAMKRHKECYHSCGFCNKFYFIKKQLTKHLRQKHEKTAKENAQKLRLKKSRRGGGSGVRGTDGGLTAREETAYKSGQSVGAVMAGVAATAAAQQQLLQQNQFQAYFHCSLCYRRFLTYGSLIRHKQVAHRTTHSRSCSPECRRLPGGYLSLNRRLGAQSRVLKLKMVRNRVFHRLLDNIKHDGKCANSGTDYKAMRNTSRVSSATAVGTALSAINLTEYNFPEDYGRQTSSPPSAANAAKLEFLFDCNLNTVKNPKFEPLLVNTTDTDSTALSAAEPPPKPLYICTTCRQKGLCSGGVDEETVIVTSLRLLHKCPTAPTLANKRERIGDSDGVREDSNNDRQTPQRLKCTKCDESMATVALLHNHILECAHNYSSTLKIFVTAEDGDNSHENVTHHDISTQTIPTVSPSAASVGDTSLASHSSTATDAIVAADSTTDTSLSSNATEKAAELSSPLSPSKTRSGKRRQVSPEELFQYKRTRNSSKNSSNESMVSKKSNTSSEARDDSSDQKTGNKFDDNCVDGIDSTTGTDGTTNECNTKSSNDSSLPKRYSCKKCTKKFVYKDSLSKHQMSCKRLFSQTVANSGRHTRTLRQSTQCQQKVLSISELKAIAREAKQTSIVVKCDENLAANEDTEVEDEMEAEEEDDGTECEAEPDDEKPASPTTGPEGSATQTPKPQTDSSGADTTDSQALQEHRCPDCDRIFTYLANFRKHIKNICPKLRKQVATDSPSVESTPPPLTSTPIPRTAEDHTSTPDVIVIKQELDVEAKDSNNNNDCNKSVSTDEESAEIKTKAVDDDEEEVSSVLPKDESKLDLFRVKQENPMFAFKGSPAQHHSCPYCQRGFTYLANYRKHIKSICPIRQQIDDKKQQVIDNSATDGADGSPATASKHLNTDLPPTLVFTPSSLSVRSQIEDTVLTLLRDQTKQDQILQSSEQLVKSKQSHRTDGQSSGGQHSDSEATDESREDTTRGDESKDSVKKEWTQSSATTTPTKGSSFRFRTFSCSICHKIFLSYVTMLKHRLSHKLSDGSAAAAVTAADDDSALSTATHLSADDELVESNRDKEAANQALAASILKRSKDVIISKMRVHSTAAVGRSSAAKVTTASGHKKVQTVINTTDLLEKLARGGITTDAIHQLSAATVPKTGRSCAAKGKEVITIETNNNDSQTFNLQLSASTSGANQMTTSDGSLDEMVIDGKHLTDVLKEGVIVAQDLQHLMTVSDGVVTGESSAGVVCDEGSAKCAEVLLNLDDMESGNEVWITITGDSSALIQVPTTHTNQNSSPK</sequence>
<evidence type="ECO:0000256" key="2">
    <source>
        <dbReference type="ARBA" id="ARBA00022737"/>
    </source>
</evidence>
<dbReference type="EMBL" id="OC857977">
    <property type="protein sequence ID" value="CAD7625888.1"/>
    <property type="molecule type" value="Genomic_DNA"/>
</dbReference>
<feature type="domain" description="C2H2-type" evidence="7">
    <location>
        <begin position="329"/>
        <end position="357"/>
    </location>
</feature>